<protein>
    <submittedName>
        <fullName evidence="1">PD-(D/E)XK motif protein</fullName>
    </submittedName>
</protein>
<dbReference type="Pfam" id="PF14390">
    <property type="entry name" value="DUF4420"/>
    <property type="match status" value="1"/>
</dbReference>
<dbReference type="Proteomes" id="UP000666562">
    <property type="component" value="Unassembled WGS sequence"/>
</dbReference>
<dbReference type="RefSeq" id="WP_209044445.1">
    <property type="nucleotide sequence ID" value="NZ_JAAORC010000002.1"/>
</dbReference>
<dbReference type="AlphaFoldDB" id="A0A8I2BKJ7"/>
<organism evidence="1 2">
    <name type="scientific">Prochlorococcus marinus str. XMU1401</name>
    <dbReference type="NCBI Taxonomy" id="2052594"/>
    <lineage>
        <taxon>Bacteria</taxon>
        <taxon>Bacillati</taxon>
        <taxon>Cyanobacteriota</taxon>
        <taxon>Cyanophyceae</taxon>
        <taxon>Synechococcales</taxon>
        <taxon>Prochlorococcaceae</taxon>
        <taxon>Prochlorococcus</taxon>
    </lineage>
</organism>
<reference evidence="1" key="1">
    <citation type="submission" date="2020-03" db="EMBL/GenBank/DDBJ databases">
        <title>Genome differentiation and subclade ecological adaptation of Prochlorococcus HLII clade in the global ocean.</title>
        <authorList>
            <person name="Yan W."/>
            <person name="Fen X."/>
            <person name="Zhang W."/>
        </authorList>
    </citation>
    <scope>NUCLEOTIDE SEQUENCE</scope>
    <source>
        <strain evidence="1">XMU1401</strain>
    </source>
</reference>
<evidence type="ECO:0000313" key="1">
    <source>
        <dbReference type="EMBL" id="MBO8223114.1"/>
    </source>
</evidence>
<proteinExistence type="predicted"/>
<sequence>MLEAIKNKWEILEPIRKISKEEFEICPFDVSENLKPDSVLFFINDKNQKGILLKDDNLQTKLPKHGCSRLEIIRQNISIEGIENKFIKVTCLDESLNYAFSILLSRIIQLLIDGSSPSSATIDSVNELRKLLSRSRGPLPKEEEIIGLTGELIFLFSLVEKKQSLWKGWNGPFKASKDYTLSNIDVEFKASLQAGEPSITVNNLNQLEPVLGRSLYLFHSTLVKNPNGDISVPRLIKKIIEKIDDKDDFNNTLFAAGYSSEHEDLWDAFRFSVIEKSSYKVTNDFPRINQDSFINSSIPESITKIRYDIELNKLNKFKIENKSLIDLIYQSE</sequence>
<name>A0A8I2BKJ7_PROMR</name>
<comment type="caution">
    <text evidence="1">The sequence shown here is derived from an EMBL/GenBank/DDBJ whole genome shotgun (WGS) entry which is preliminary data.</text>
</comment>
<dbReference type="InterPro" id="IPR025534">
    <property type="entry name" value="DUF4420"/>
</dbReference>
<dbReference type="EMBL" id="JAAORC010000002">
    <property type="protein sequence ID" value="MBO8223114.1"/>
    <property type="molecule type" value="Genomic_DNA"/>
</dbReference>
<gene>
    <name evidence="1" type="ORF">HA142_06265</name>
</gene>
<evidence type="ECO:0000313" key="2">
    <source>
        <dbReference type="Proteomes" id="UP000666562"/>
    </source>
</evidence>
<accession>A0A8I2BKJ7</accession>